<keyword evidence="2" id="KW-0449">Lipoprotein</keyword>
<dbReference type="RefSeq" id="WP_145579823.1">
    <property type="nucleotide sequence ID" value="NZ_CABMMF010000009.1"/>
</dbReference>
<evidence type="ECO:0000256" key="1">
    <source>
        <dbReference type="SAM" id="SignalP"/>
    </source>
</evidence>
<sequence length="113" mass="12720">MKRLFLLAAMTTFLAGCATPNEIRAKGPDNQYHSSKDISEVSECILLGWQTKSYVAEPMKAFIQPLKNGKTVYTDDYIEIADLTTTENGVDIKFYSQGKYHKSEMIDVIKSCI</sequence>
<gene>
    <name evidence="2" type="ORF">ERS008524_01781</name>
</gene>
<organism evidence="2 3">
    <name type="scientific">Yersinia frederiksenii</name>
    <dbReference type="NCBI Taxonomy" id="29484"/>
    <lineage>
        <taxon>Bacteria</taxon>
        <taxon>Pseudomonadati</taxon>
        <taxon>Pseudomonadota</taxon>
        <taxon>Gammaproteobacteria</taxon>
        <taxon>Enterobacterales</taxon>
        <taxon>Yersiniaceae</taxon>
        <taxon>Yersinia</taxon>
    </lineage>
</organism>
<evidence type="ECO:0000313" key="2">
    <source>
        <dbReference type="EMBL" id="CFQ98147.1"/>
    </source>
</evidence>
<dbReference type="PROSITE" id="PS51257">
    <property type="entry name" value="PROKAR_LIPOPROTEIN"/>
    <property type="match status" value="1"/>
</dbReference>
<feature type="chain" id="PRO_5042581494" evidence="1">
    <location>
        <begin position="19"/>
        <end position="113"/>
    </location>
</feature>
<name>A0AAI8ZQJ7_YERFR</name>
<keyword evidence="1" id="KW-0732">Signal</keyword>
<dbReference type="AlphaFoldDB" id="A0AAI8ZQJ7"/>
<comment type="caution">
    <text evidence="2">The sequence shown here is derived from an EMBL/GenBank/DDBJ whole genome shotgun (WGS) entry which is preliminary data.</text>
</comment>
<accession>A0AAI8ZQJ7</accession>
<proteinExistence type="predicted"/>
<reference evidence="2 3" key="1">
    <citation type="submission" date="2015-03" db="EMBL/GenBank/DDBJ databases">
        <authorList>
            <consortium name="Pathogen Informatics"/>
            <person name="Murphy D."/>
        </authorList>
    </citation>
    <scope>NUCLEOTIDE SEQUENCE [LARGE SCALE GENOMIC DNA]</scope>
    <source>
        <strain evidence="2 3">3400/83</strain>
    </source>
</reference>
<dbReference type="Proteomes" id="UP000046784">
    <property type="component" value="Unassembled WGS sequence"/>
</dbReference>
<feature type="signal peptide" evidence="1">
    <location>
        <begin position="1"/>
        <end position="18"/>
    </location>
</feature>
<evidence type="ECO:0000313" key="3">
    <source>
        <dbReference type="Proteomes" id="UP000046784"/>
    </source>
</evidence>
<dbReference type="EMBL" id="CGCB01000009">
    <property type="protein sequence ID" value="CFQ98147.1"/>
    <property type="molecule type" value="Genomic_DNA"/>
</dbReference>
<protein>
    <submittedName>
        <fullName evidence="2">Phage-related lipoprotein</fullName>
    </submittedName>
</protein>